<dbReference type="SUPFAM" id="SSF55729">
    <property type="entry name" value="Acyl-CoA N-acyltransferases (Nat)"/>
    <property type="match status" value="1"/>
</dbReference>
<dbReference type="EMBL" id="DXES01000146">
    <property type="protein sequence ID" value="HIX65913.1"/>
    <property type="molecule type" value="Genomic_DNA"/>
</dbReference>
<dbReference type="Pfam" id="PF00583">
    <property type="entry name" value="Acetyltransf_1"/>
    <property type="match status" value="1"/>
</dbReference>
<dbReference type="InterPro" id="IPR000182">
    <property type="entry name" value="GNAT_dom"/>
</dbReference>
<dbReference type="Proteomes" id="UP000886800">
    <property type="component" value="Unassembled WGS sequence"/>
</dbReference>
<keyword evidence="1" id="KW-0808">Transferase</keyword>
<dbReference type="PANTHER" id="PTHR43877:SF2">
    <property type="entry name" value="AMINOALKYLPHOSPHONATE N-ACETYLTRANSFERASE-RELATED"/>
    <property type="match status" value="1"/>
</dbReference>
<feature type="domain" description="N-acetyltransferase" evidence="3">
    <location>
        <begin position="2"/>
        <end position="120"/>
    </location>
</feature>
<organism evidence="4 5">
    <name type="scientific">Candidatus Anaerotruncus excrementipullorum</name>
    <dbReference type="NCBI Taxonomy" id="2838465"/>
    <lineage>
        <taxon>Bacteria</taxon>
        <taxon>Bacillati</taxon>
        <taxon>Bacillota</taxon>
        <taxon>Clostridia</taxon>
        <taxon>Eubacteriales</taxon>
        <taxon>Oscillospiraceae</taxon>
        <taxon>Anaerotruncus</taxon>
    </lineage>
</organism>
<reference evidence="4" key="1">
    <citation type="journal article" date="2021" name="PeerJ">
        <title>Extensive microbial diversity within the chicken gut microbiome revealed by metagenomics and culture.</title>
        <authorList>
            <person name="Gilroy R."/>
            <person name="Ravi A."/>
            <person name="Getino M."/>
            <person name="Pursley I."/>
            <person name="Horton D.L."/>
            <person name="Alikhan N.F."/>
            <person name="Baker D."/>
            <person name="Gharbi K."/>
            <person name="Hall N."/>
            <person name="Watson M."/>
            <person name="Adriaenssens E.M."/>
            <person name="Foster-Nyarko E."/>
            <person name="Jarju S."/>
            <person name="Secka A."/>
            <person name="Antonio M."/>
            <person name="Oren A."/>
            <person name="Chaudhuri R.R."/>
            <person name="La Ragione R."/>
            <person name="Hildebrand F."/>
            <person name="Pallen M.J."/>
        </authorList>
    </citation>
    <scope>NUCLEOTIDE SEQUENCE</scope>
    <source>
        <strain evidence="4">CHK188-5543</strain>
    </source>
</reference>
<gene>
    <name evidence="4" type="ORF">H9736_06640</name>
</gene>
<reference evidence="4" key="2">
    <citation type="submission" date="2021-04" db="EMBL/GenBank/DDBJ databases">
        <authorList>
            <person name="Gilroy R."/>
        </authorList>
    </citation>
    <scope>NUCLEOTIDE SEQUENCE</scope>
    <source>
        <strain evidence="4">CHK188-5543</strain>
    </source>
</reference>
<keyword evidence="2" id="KW-0012">Acyltransferase</keyword>
<accession>A0A9D1WRR0</accession>
<evidence type="ECO:0000256" key="1">
    <source>
        <dbReference type="ARBA" id="ARBA00022679"/>
    </source>
</evidence>
<comment type="caution">
    <text evidence="4">The sequence shown here is derived from an EMBL/GenBank/DDBJ whole genome shotgun (WGS) entry which is preliminary data.</text>
</comment>
<dbReference type="AlphaFoldDB" id="A0A9D1WRR0"/>
<dbReference type="Gene3D" id="3.40.630.30">
    <property type="match status" value="1"/>
</dbReference>
<evidence type="ECO:0000313" key="5">
    <source>
        <dbReference type="Proteomes" id="UP000886800"/>
    </source>
</evidence>
<evidence type="ECO:0000313" key="4">
    <source>
        <dbReference type="EMBL" id="HIX65913.1"/>
    </source>
</evidence>
<proteinExistence type="predicted"/>
<evidence type="ECO:0000259" key="3">
    <source>
        <dbReference type="PROSITE" id="PS51186"/>
    </source>
</evidence>
<dbReference type="PANTHER" id="PTHR43877">
    <property type="entry name" value="AMINOALKYLPHOSPHONATE N-ACETYLTRANSFERASE-RELATED-RELATED"/>
    <property type="match status" value="1"/>
</dbReference>
<sequence>MVETRIISGQEDLADAFALREAVFTKKQGFADPDSDSWDPVSTHLVLYVDGRPAATGRIYRDEAEAGTFHIGRLCVLKEFRGLHLGQQALEALEQEAVRQGARRLALGAQLYAIPFYEKS</sequence>
<feature type="non-terminal residue" evidence="4">
    <location>
        <position position="120"/>
    </location>
</feature>
<protein>
    <submittedName>
        <fullName evidence="4">GNAT family N-acetyltransferase</fullName>
    </submittedName>
</protein>
<dbReference type="GO" id="GO:0016747">
    <property type="term" value="F:acyltransferase activity, transferring groups other than amino-acyl groups"/>
    <property type="evidence" value="ECO:0007669"/>
    <property type="project" value="InterPro"/>
</dbReference>
<dbReference type="PROSITE" id="PS51186">
    <property type="entry name" value="GNAT"/>
    <property type="match status" value="1"/>
</dbReference>
<dbReference type="CDD" id="cd04301">
    <property type="entry name" value="NAT_SF"/>
    <property type="match status" value="1"/>
</dbReference>
<dbReference type="InterPro" id="IPR050832">
    <property type="entry name" value="Bact_Acetyltransf"/>
</dbReference>
<evidence type="ECO:0000256" key="2">
    <source>
        <dbReference type="ARBA" id="ARBA00023315"/>
    </source>
</evidence>
<name>A0A9D1WRR0_9FIRM</name>
<dbReference type="InterPro" id="IPR016181">
    <property type="entry name" value="Acyl_CoA_acyltransferase"/>
</dbReference>